<evidence type="ECO:0000313" key="1">
    <source>
        <dbReference type="EMBL" id="AIQ89571.1"/>
    </source>
</evidence>
<proteinExistence type="predicted"/>
<accession>A0A089NNT2</accession>
<keyword evidence="2" id="KW-1185">Reference proteome</keyword>
<dbReference type="GeneID" id="96606330"/>
<dbReference type="Proteomes" id="UP000029492">
    <property type="component" value="Chromosome"/>
</dbReference>
<gene>
    <name evidence="1" type="ORF">MOC_1816</name>
</gene>
<sequence>MKSAGRQRAFGAWTGWWATVARALALVLALAVALPTAGLAEDLAYHQNHPGHDRTELVMASDLTPASARAADPGIACHVHCGCHVAMPSDGLAPVPPALPSRPCYAPVDAARASISPDRLPRPPRA</sequence>
<dbReference type="KEGG" id="mor:MOC_1816"/>
<dbReference type="eggNOG" id="ENOG502ZZ1I">
    <property type="taxonomic scope" value="Bacteria"/>
</dbReference>
<dbReference type="RefSeq" id="WP_043756614.1">
    <property type="nucleotide sequence ID" value="NZ_CP003811.1"/>
</dbReference>
<dbReference type="EMBL" id="CP003811">
    <property type="protein sequence ID" value="AIQ89571.1"/>
    <property type="molecule type" value="Genomic_DNA"/>
</dbReference>
<evidence type="ECO:0000313" key="2">
    <source>
        <dbReference type="Proteomes" id="UP000029492"/>
    </source>
</evidence>
<name>A0A089NNT2_9HYPH</name>
<protein>
    <submittedName>
        <fullName evidence="1">Protein of unassigned function</fullName>
    </submittedName>
</protein>
<dbReference type="HOGENOM" id="CLU_2012569_0_0_5"/>
<reference evidence="1 2" key="1">
    <citation type="journal article" date="2014" name="PLoS ONE">
        <title>Genome Information of Methylobacterium oryzae, a Plant-Probiotic Methylotroph in the Phyllosphere.</title>
        <authorList>
            <person name="Kwak M.J."/>
            <person name="Jeong H."/>
            <person name="Madhaiyan M."/>
            <person name="Lee Y."/>
            <person name="Sa T.M."/>
            <person name="Oh T.K."/>
            <person name="Kim J.F."/>
        </authorList>
    </citation>
    <scope>NUCLEOTIDE SEQUENCE [LARGE SCALE GENOMIC DNA]</scope>
    <source>
        <strain evidence="1 2">CBMB20</strain>
    </source>
</reference>
<organism evidence="1 2">
    <name type="scientific">Methylobacterium oryzae CBMB20</name>
    <dbReference type="NCBI Taxonomy" id="693986"/>
    <lineage>
        <taxon>Bacteria</taxon>
        <taxon>Pseudomonadati</taxon>
        <taxon>Pseudomonadota</taxon>
        <taxon>Alphaproteobacteria</taxon>
        <taxon>Hyphomicrobiales</taxon>
        <taxon>Methylobacteriaceae</taxon>
        <taxon>Methylobacterium</taxon>
    </lineage>
</organism>
<dbReference type="AlphaFoldDB" id="A0A089NNT2"/>
<dbReference type="STRING" id="693986.MOC_1816"/>